<gene>
    <name evidence="4" type="ORF">GCM10011503_12350</name>
</gene>
<keyword evidence="1 2" id="KW-0238">DNA-binding</keyword>
<organism evidence="4 5">
    <name type="scientific">Henriciella pelagia</name>
    <dbReference type="NCBI Taxonomy" id="1977912"/>
    <lineage>
        <taxon>Bacteria</taxon>
        <taxon>Pseudomonadati</taxon>
        <taxon>Pseudomonadota</taxon>
        <taxon>Alphaproteobacteria</taxon>
        <taxon>Hyphomonadales</taxon>
        <taxon>Hyphomonadaceae</taxon>
        <taxon>Henriciella</taxon>
    </lineage>
</organism>
<dbReference type="EMBL" id="BMKF01000001">
    <property type="protein sequence ID" value="GGB65042.1"/>
    <property type="molecule type" value="Genomic_DNA"/>
</dbReference>
<evidence type="ECO:0000256" key="2">
    <source>
        <dbReference type="PROSITE-ProRule" id="PRU00335"/>
    </source>
</evidence>
<dbReference type="SUPFAM" id="SSF46689">
    <property type="entry name" value="Homeodomain-like"/>
    <property type="match status" value="1"/>
</dbReference>
<name>A0ABQ1JBZ1_9PROT</name>
<dbReference type="InterPro" id="IPR023772">
    <property type="entry name" value="DNA-bd_HTH_TetR-type_CS"/>
</dbReference>
<dbReference type="Pfam" id="PF00440">
    <property type="entry name" value="TetR_N"/>
    <property type="match status" value="1"/>
</dbReference>
<evidence type="ECO:0000313" key="5">
    <source>
        <dbReference type="Proteomes" id="UP000628854"/>
    </source>
</evidence>
<dbReference type="PANTHER" id="PTHR30055:SF235">
    <property type="entry name" value="TRANSCRIPTIONAL REGULATORY PROTEIN"/>
    <property type="match status" value="1"/>
</dbReference>
<evidence type="ECO:0000256" key="1">
    <source>
        <dbReference type="ARBA" id="ARBA00023125"/>
    </source>
</evidence>
<dbReference type="InterPro" id="IPR050109">
    <property type="entry name" value="HTH-type_TetR-like_transc_reg"/>
</dbReference>
<evidence type="ECO:0000259" key="3">
    <source>
        <dbReference type="PROSITE" id="PS50977"/>
    </source>
</evidence>
<dbReference type="Proteomes" id="UP000628854">
    <property type="component" value="Unassembled WGS sequence"/>
</dbReference>
<dbReference type="RefSeq" id="WP_084394453.1">
    <property type="nucleotide sequence ID" value="NZ_BMKF01000001.1"/>
</dbReference>
<dbReference type="PRINTS" id="PR00455">
    <property type="entry name" value="HTHTETR"/>
</dbReference>
<keyword evidence="5" id="KW-1185">Reference proteome</keyword>
<feature type="domain" description="HTH tetR-type" evidence="3">
    <location>
        <begin position="1"/>
        <end position="58"/>
    </location>
</feature>
<dbReference type="Gene3D" id="1.10.357.10">
    <property type="entry name" value="Tetracycline Repressor, domain 2"/>
    <property type="match status" value="1"/>
</dbReference>
<dbReference type="PROSITE" id="PS50977">
    <property type="entry name" value="HTH_TETR_2"/>
    <property type="match status" value="1"/>
</dbReference>
<reference evidence="5" key="1">
    <citation type="journal article" date="2019" name="Int. J. Syst. Evol. Microbiol.">
        <title>The Global Catalogue of Microorganisms (GCM) 10K type strain sequencing project: providing services to taxonomists for standard genome sequencing and annotation.</title>
        <authorList>
            <consortium name="The Broad Institute Genomics Platform"/>
            <consortium name="The Broad Institute Genome Sequencing Center for Infectious Disease"/>
            <person name="Wu L."/>
            <person name="Ma J."/>
        </authorList>
    </citation>
    <scope>NUCLEOTIDE SEQUENCE [LARGE SCALE GENOMIC DNA]</scope>
    <source>
        <strain evidence="5">CGMCC 1.15928</strain>
    </source>
</reference>
<evidence type="ECO:0000313" key="4">
    <source>
        <dbReference type="EMBL" id="GGB65042.1"/>
    </source>
</evidence>
<proteinExistence type="predicted"/>
<comment type="caution">
    <text evidence="4">The sequence shown here is derived from an EMBL/GenBank/DDBJ whole genome shotgun (WGS) entry which is preliminary data.</text>
</comment>
<feature type="DNA-binding region" description="H-T-H motif" evidence="2">
    <location>
        <begin position="21"/>
        <end position="40"/>
    </location>
</feature>
<dbReference type="InterPro" id="IPR001647">
    <property type="entry name" value="HTH_TetR"/>
</dbReference>
<dbReference type="PANTHER" id="PTHR30055">
    <property type="entry name" value="HTH-TYPE TRANSCRIPTIONAL REGULATOR RUTR"/>
    <property type="match status" value="1"/>
</dbReference>
<accession>A0ABQ1JBZ1</accession>
<sequence length="182" mass="19668">MEALTQAASELFGNLGPEAVSVRDVAAKADVNHALVHRHFGTKENLLQAVLDEHARAFRAAMLKEEDFGATLVRLFDVATERPAFTMIVAQLLLGGDAPNAFVAQEGGLKVLADKVSKGKSKQDREQAMTVIAAAASLNLGWHLFAPFIIHALDYDGAPDKMETGIREMMRELATKIPGTTE</sequence>
<protein>
    <submittedName>
        <fullName evidence="4">HTH-type transcriptional repressor</fullName>
    </submittedName>
</protein>
<dbReference type="PROSITE" id="PS01081">
    <property type="entry name" value="HTH_TETR_1"/>
    <property type="match status" value="1"/>
</dbReference>
<dbReference type="InterPro" id="IPR009057">
    <property type="entry name" value="Homeodomain-like_sf"/>
</dbReference>